<dbReference type="InterPro" id="IPR000832">
    <property type="entry name" value="GPCR_2_secretin-like"/>
</dbReference>
<feature type="region of interest" description="Disordered" evidence="7">
    <location>
        <begin position="837"/>
        <end position="859"/>
    </location>
</feature>
<dbReference type="CDD" id="cd15039">
    <property type="entry name" value="7tmB3_Methuselah-like"/>
    <property type="match status" value="1"/>
</dbReference>
<name>A0ABR0AB09_9CRUS</name>
<feature type="transmembrane region" description="Helical" evidence="8">
    <location>
        <begin position="608"/>
        <end position="629"/>
    </location>
</feature>
<keyword evidence="4 8" id="KW-1133">Transmembrane helix</keyword>
<dbReference type="PANTHER" id="PTHR46953:SF1">
    <property type="entry name" value="G-PROTEIN COUPLED RECEPTOR MTH-LIKE 1-RELATED"/>
    <property type="match status" value="1"/>
</dbReference>
<feature type="signal peptide" evidence="9">
    <location>
        <begin position="1"/>
        <end position="23"/>
    </location>
</feature>
<dbReference type="InterPro" id="IPR052808">
    <property type="entry name" value="GPCR_Mth-like"/>
</dbReference>
<dbReference type="InterPro" id="IPR017981">
    <property type="entry name" value="GPCR_2-like_7TM"/>
</dbReference>
<comment type="similarity">
    <text evidence="2">Belongs to the G-protein coupled receptor 2 family. Mth subfamily.</text>
</comment>
<feature type="transmembrane region" description="Helical" evidence="8">
    <location>
        <begin position="566"/>
        <end position="588"/>
    </location>
</feature>
<dbReference type="EMBL" id="JAOYFB010000037">
    <property type="protein sequence ID" value="KAK4022312.1"/>
    <property type="molecule type" value="Genomic_DNA"/>
</dbReference>
<sequence>MAALKYVIFALLMFVLELQQIVTETANSLSQSDTSNTELLSSPLSFQYTSVNRSKEDKFHIRKCCGRGQVYNFNWEEEVADRKERCVEYSITAYPPSSLSPHIEHQQQIFFGPEKNWPQHYAVEDFEIKTGFPSNCTEVLLLQTDVFVADLFYPLASGQLIVPHRFWLFDRKDYCIEDYFENEDFSKGRRVAIICSSHGQTFPSSAIDDHGKLQLDFIQSTTPVELSALAGRTVIRKCCDPNEVFSMQFHLCVKNQGFKTHYFDKLQGTEGEELFFHIGLPNCVDPAYRLSTANFQLASNGSIETNSGDTRSDSSDQLFSTERCIEDVVDIDYAGLPMVSIQAFYCGDMQAIEFSEPDYPVGSGSFYENDRNESDKIKTPKCCPPGQVMDERNICQPLSTLDESSDSDWIISQALNSYLLNTHNIATIMTHNNSSLSCQLTRVGLTDDSWIKPIFQSDGENELLLSIHFYIGNYWDLKIKQKPFCVDLAIFRDDKQIFHHPYIFRCTSDFHVSIYYPILHSISVAGLLLTFIIYFFVPATGSAKLVTSGLGAGSRRSRISTMAMMLTGRILLCHVITLALAFICLTVAQREHIKAAETSCVTIGYITYGALIASFSWLTVYCFDYYRIFSGSFKVSNEILFIPYSAFGWGVPIFAVTAALIAQFQSKQLGVPDTANPNIGLMNCWFPENGNSALIFFYAPVGSLLLIDIACFLSLLFNPNLMHCWKKKQGLAIRSNKRSQKGSREQQDFKMALKLFFITGIPWVIEVAGWLPVYLYGASVVFKDNSQLQYFFYFGNLLNSLRGVVIFIIFILLQRDVRHYLTLRMKRIFHKGSSNANRLHRANTDGGPSVSTQQSTNRRMSMMSSQTSITLDGGGHHNSEPQVGFVEVTIM</sequence>
<organism evidence="11 12">
    <name type="scientific">Daphnia magna</name>
    <dbReference type="NCBI Taxonomy" id="35525"/>
    <lineage>
        <taxon>Eukaryota</taxon>
        <taxon>Metazoa</taxon>
        <taxon>Ecdysozoa</taxon>
        <taxon>Arthropoda</taxon>
        <taxon>Crustacea</taxon>
        <taxon>Branchiopoda</taxon>
        <taxon>Diplostraca</taxon>
        <taxon>Cladocera</taxon>
        <taxon>Anomopoda</taxon>
        <taxon>Daphniidae</taxon>
        <taxon>Daphnia</taxon>
    </lineage>
</organism>
<feature type="domain" description="G-protein coupled receptors family 2 profile 2" evidence="10">
    <location>
        <begin position="512"/>
        <end position="814"/>
    </location>
</feature>
<feature type="transmembrane region" description="Helical" evidence="8">
    <location>
        <begin position="695"/>
        <end position="717"/>
    </location>
</feature>
<keyword evidence="9" id="KW-0732">Signal</keyword>
<keyword evidence="12" id="KW-1185">Reference proteome</keyword>
<feature type="compositionally biased region" description="Polar residues" evidence="7">
    <location>
        <begin position="849"/>
        <end position="859"/>
    </location>
</feature>
<dbReference type="PANTHER" id="PTHR46953">
    <property type="entry name" value="G-PROTEIN COUPLED RECEPTOR MTH-LIKE 1-RELATED"/>
    <property type="match status" value="1"/>
</dbReference>
<proteinExistence type="inferred from homology"/>
<dbReference type="Pfam" id="PF00002">
    <property type="entry name" value="7tm_2"/>
    <property type="match status" value="1"/>
</dbReference>
<evidence type="ECO:0000256" key="7">
    <source>
        <dbReference type="SAM" id="MobiDB-lite"/>
    </source>
</evidence>
<comment type="caution">
    <text evidence="11">The sequence shown here is derived from an EMBL/GenBank/DDBJ whole genome shotgun (WGS) entry which is preliminary data.</text>
</comment>
<feature type="transmembrane region" description="Helical" evidence="8">
    <location>
        <begin position="791"/>
        <end position="813"/>
    </location>
</feature>
<evidence type="ECO:0000313" key="11">
    <source>
        <dbReference type="EMBL" id="KAK4022312.1"/>
    </source>
</evidence>
<dbReference type="Gene3D" id="1.20.1070.10">
    <property type="entry name" value="Rhodopsin 7-helix transmembrane proteins"/>
    <property type="match status" value="1"/>
</dbReference>
<keyword evidence="3 8" id="KW-0812">Transmembrane</keyword>
<keyword evidence="6 8" id="KW-0472">Membrane</keyword>
<evidence type="ECO:0000313" key="12">
    <source>
        <dbReference type="Proteomes" id="UP001234178"/>
    </source>
</evidence>
<feature type="chain" id="PRO_5046894662" description="G-protein coupled receptors family 2 profile 2 domain-containing protein" evidence="9">
    <location>
        <begin position="24"/>
        <end position="891"/>
    </location>
</feature>
<dbReference type="SUPFAM" id="SSF81321">
    <property type="entry name" value="Family A G protein-coupled receptor-like"/>
    <property type="match status" value="1"/>
</dbReference>
<feature type="transmembrane region" description="Helical" evidence="8">
    <location>
        <begin position="641"/>
        <end position="662"/>
    </location>
</feature>
<accession>A0ABR0AB09</accession>
<protein>
    <recommendedName>
        <fullName evidence="10">G-protein coupled receptors family 2 profile 2 domain-containing protein</fullName>
    </recommendedName>
</protein>
<evidence type="ECO:0000256" key="2">
    <source>
        <dbReference type="ARBA" id="ARBA00008979"/>
    </source>
</evidence>
<keyword evidence="5" id="KW-0675">Receptor</keyword>
<evidence type="ECO:0000256" key="4">
    <source>
        <dbReference type="ARBA" id="ARBA00022989"/>
    </source>
</evidence>
<keyword evidence="5" id="KW-0297">G-protein coupled receptor</keyword>
<evidence type="ECO:0000256" key="5">
    <source>
        <dbReference type="ARBA" id="ARBA00023040"/>
    </source>
</evidence>
<evidence type="ECO:0000256" key="1">
    <source>
        <dbReference type="ARBA" id="ARBA00004141"/>
    </source>
</evidence>
<dbReference type="SUPFAM" id="SSF63877">
    <property type="entry name" value="Methuselah ectodomain"/>
    <property type="match status" value="1"/>
</dbReference>
<evidence type="ECO:0000256" key="8">
    <source>
        <dbReference type="SAM" id="Phobius"/>
    </source>
</evidence>
<reference evidence="11 12" key="1">
    <citation type="journal article" date="2023" name="Nucleic Acids Res.">
        <title>The hologenome of Daphnia magna reveals possible DNA methylation and microbiome-mediated evolution of the host genome.</title>
        <authorList>
            <person name="Chaturvedi A."/>
            <person name="Li X."/>
            <person name="Dhandapani V."/>
            <person name="Marshall H."/>
            <person name="Kissane S."/>
            <person name="Cuenca-Cambronero M."/>
            <person name="Asole G."/>
            <person name="Calvet F."/>
            <person name="Ruiz-Romero M."/>
            <person name="Marangio P."/>
            <person name="Guigo R."/>
            <person name="Rago D."/>
            <person name="Mirbahai L."/>
            <person name="Eastwood N."/>
            <person name="Colbourne J.K."/>
            <person name="Zhou J."/>
            <person name="Mallon E."/>
            <person name="Orsini L."/>
        </authorList>
    </citation>
    <scope>NUCLEOTIDE SEQUENCE [LARGE SCALE GENOMIC DNA]</scope>
    <source>
        <strain evidence="11">LRV0_1</strain>
    </source>
</reference>
<evidence type="ECO:0000256" key="3">
    <source>
        <dbReference type="ARBA" id="ARBA00022692"/>
    </source>
</evidence>
<evidence type="ECO:0000256" key="9">
    <source>
        <dbReference type="SAM" id="SignalP"/>
    </source>
</evidence>
<feature type="transmembrane region" description="Helical" evidence="8">
    <location>
        <begin position="514"/>
        <end position="537"/>
    </location>
</feature>
<dbReference type="InterPro" id="IPR036272">
    <property type="entry name" value="Methuselah_N_sf"/>
</dbReference>
<dbReference type="PROSITE" id="PS50261">
    <property type="entry name" value="G_PROTEIN_RECEP_F2_4"/>
    <property type="match status" value="1"/>
</dbReference>
<dbReference type="Proteomes" id="UP001234178">
    <property type="component" value="Unassembled WGS sequence"/>
</dbReference>
<dbReference type="PRINTS" id="PR00249">
    <property type="entry name" value="GPCRSECRETIN"/>
</dbReference>
<evidence type="ECO:0000256" key="6">
    <source>
        <dbReference type="ARBA" id="ARBA00023136"/>
    </source>
</evidence>
<evidence type="ECO:0000259" key="10">
    <source>
        <dbReference type="PROSITE" id="PS50261"/>
    </source>
</evidence>
<gene>
    <name evidence="11" type="ORF">OUZ56_007783</name>
</gene>
<keyword evidence="5" id="KW-0807">Transducer</keyword>
<feature type="transmembrane region" description="Helical" evidence="8">
    <location>
        <begin position="751"/>
        <end position="771"/>
    </location>
</feature>
<comment type="subcellular location">
    <subcellularLocation>
        <location evidence="1">Membrane</location>
        <topology evidence="1">Multi-pass membrane protein</topology>
    </subcellularLocation>
</comment>